<organism evidence="1 2">
    <name type="scientific">Armillaria luteobubalina</name>
    <dbReference type="NCBI Taxonomy" id="153913"/>
    <lineage>
        <taxon>Eukaryota</taxon>
        <taxon>Fungi</taxon>
        <taxon>Dikarya</taxon>
        <taxon>Basidiomycota</taxon>
        <taxon>Agaricomycotina</taxon>
        <taxon>Agaricomycetes</taxon>
        <taxon>Agaricomycetidae</taxon>
        <taxon>Agaricales</taxon>
        <taxon>Marasmiineae</taxon>
        <taxon>Physalacriaceae</taxon>
        <taxon>Armillaria</taxon>
    </lineage>
</organism>
<dbReference type="AlphaFoldDB" id="A0AA39QPA2"/>
<comment type="caution">
    <text evidence="1">The sequence shown here is derived from an EMBL/GenBank/DDBJ whole genome shotgun (WGS) entry which is preliminary data.</text>
</comment>
<dbReference type="Proteomes" id="UP001175228">
    <property type="component" value="Unassembled WGS sequence"/>
</dbReference>
<name>A0AA39QPA2_9AGAR</name>
<accession>A0AA39QPA2</accession>
<evidence type="ECO:0000313" key="2">
    <source>
        <dbReference type="Proteomes" id="UP001175228"/>
    </source>
</evidence>
<proteinExistence type="predicted"/>
<dbReference type="EMBL" id="JAUEPU010000002">
    <property type="protein sequence ID" value="KAK0505431.1"/>
    <property type="molecule type" value="Genomic_DNA"/>
</dbReference>
<reference evidence="1" key="1">
    <citation type="submission" date="2023-06" db="EMBL/GenBank/DDBJ databases">
        <authorList>
            <consortium name="Lawrence Berkeley National Laboratory"/>
            <person name="Ahrendt S."/>
            <person name="Sahu N."/>
            <person name="Indic B."/>
            <person name="Wong-Bajracharya J."/>
            <person name="Merenyi Z."/>
            <person name="Ke H.-M."/>
            <person name="Monk M."/>
            <person name="Kocsube S."/>
            <person name="Drula E."/>
            <person name="Lipzen A."/>
            <person name="Balint B."/>
            <person name="Henrissat B."/>
            <person name="Andreopoulos B."/>
            <person name="Martin F.M."/>
            <person name="Harder C.B."/>
            <person name="Rigling D."/>
            <person name="Ford K.L."/>
            <person name="Foster G.D."/>
            <person name="Pangilinan J."/>
            <person name="Papanicolaou A."/>
            <person name="Barry K."/>
            <person name="LaButti K."/>
            <person name="Viragh M."/>
            <person name="Koriabine M."/>
            <person name="Yan M."/>
            <person name="Riley R."/>
            <person name="Champramary S."/>
            <person name="Plett K.L."/>
            <person name="Tsai I.J."/>
            <person name="Slot J."/>
            <person name="Sipos G."/>
            <person name="Plett J."/>
            <person name="Nagy L.G."/>
            <person name="Grigoriev I.V."/>
        </authorList>
    </citation>
    <scope>NUCLEOTIDE SEQUENCE</scope>
    <source>
        <strain evidence="1">HWK02</strain>
    </source>
</reference>
<gene>
    <name evidence="1" type="ORF">EDD18DRAFT_1098795</name>
</gene>
<evidence type="ECO:0000313" key="1">
    <source>
        <dbReference type="EMBL" id="KAK0505431.1"/>
    </source>
</evidence>
<sequence length="207" mass="23320">MSLRLYFLRAGLQARDPFFGNPKQIYVRSASINDDFPAKVLLEAERSSGWHSSLPNPRNHYTLRGYNRAGWMSVTVEMERGNRGQSNLRAKHFFNPADHVECLFTSCGEFGLREYVLSAECGDVPYNIDELFGFNIYRTVSSIQESSYSLLYMVFSRSDISMTLKQPVTMPAVPSPLLTNVGPPPATINKHSCRAPPAQRFEMEGGL</sequence>
<keyword evidence="2" id="KW-1185">Reference proteome</keyword>
<protein>
    <submittedName>
        <fullName evidence="1">Uncharacterized protein</fullName>
    </submittedName>
</protein>